<dbReference type="Pfam" id="PF01480">
    <property type="entry name" value="PWI"/>
    <property type="match status" value="1"/>
</dbReference>
<dbReference type="GO" id="GO:0005681">
    <property type="term" value="C:spliceosomal complex"/>
    <property type="evidence" value="ECO:0007669"/>
    <property type="project" value="UniProtKB-KW"/>
</dbReference>
<organism evidence="7 8">
    <name type="scientific">Candida maltosa (strain Xu316)</name>
    <name type="common">Yeast</name>
    <dbReference type="NCBI Taxonomy" id="1245528"/>
    <lineage>
        <taxon>Eukaryota</taxon>
        <taxon>Fungi</taxon>
        <taxon>Dikarya</taxon>
        <taxon>Ascomycota</taxon>
        <taxon>Saccharomycotina</taxon>
        <taxon>Pichiomycetes</taxon>
        <taxon>Debaryomycetaceae</taxon>
        <taxon>Candida/Lodderomyces clade</taxon>
        <taxon>Candida</taxon>
    </lineage>
</organism>
<evidence type="ECO:0000256" key="4">
    <source>
        <dbReference type="ARBA" id="ARBA00025004"/>
    </source>
</evidence>
<evidence type="ECO:0000256" key="1">
    <source>
        <dbReference type="ARBA" id="ARBA00005544"/>
    </source>
</evidence>
<dbReference type="Gene3D" id="1.20.1390.10">
    <property type="entry name" value="PWI domain"/>
    <property type="match status" value="1"/>
</dbReference>
<keyword evidence="8" id="KW-1185">Reference proteome</keyword>
<feature type="region of interest" description="Disordered" evidence="5">
    <location>
        <begin position="242"/>
        <end position="262"/>
    </location>
</feature>
<accession>M3IWM5</accession>
<reference evidence="7 8" key="1">
    <citation type="submission" date="2013-02" db="EMBL/GenBank/DDBJ databases">
        <title>Genome sequence of Candida maltosa Xu316, a potential industrial strain for xylitol and ethanol production.</title>
        <authorList>
            <person name="Yu J."/>
            <person name="Wang Q."/>
            <person name="Geng X."/>
            <person name="Bao W."/>
            <person name="He P."/>
            <person name="Cai J."/>
        </authorList>
    </citation>
    <scope>NUCLEOTIDE SEQUENCE [LARGE SCALE GENOMIC DNA]</scope>
    <source>
        <strain evidence="8">Xu316</strain>
    </source>
</reference>
<evidence type="ECO:0000256" key="3">
    <source>
        <dbReference type="ARBA" id="ARBA00022728"/>
    </source>
</evidence>
<dbReference type="STRING" id="1245528.M3IWM5"/>
<evidence type="ECO:0000256" key="2">
    <source>
        <dbReference type="ARBA" id="ARBA00014280"/>
    </source>
</evidence>
<comment type="similarity">
    <text evidence="1">Belongs to the SNU71 family.</text>
</comment>
<evidence type="ECO:0000313" key="8">
    <source>
        <dbReference type="Proteomes" id="UP000011777"/>
    </source>
</evidence>
<proteinExistence type="inferred from homology"/>
<protein>
    <recommendedName>
        <fullName evidence="2">U1 small nuclear ribonucleoprotein component SNU71</fullName>
    </recommendedName>
</protein>
<dbReference type="OrthoDB" id="6275295at2759"/>
<dbReference type="HOGENOM" id="CLU_478950_0_0_1"/>
<comment type="caution">
    <text evidence="7">The sequence shown here is derived from an EMBL/GenBank/DDBJ whole genome shotgun (WGS) entry which is preliminary data.</text>
</comment>
<keyword evidence="3" id="KW-0508">mRNA splicing</keyword>
<dbReference type="eggNOG" id="KOG2253">
    <property type="taxonomic scope" value="Eukaryota"/>
</dbReference>
<feature type="domain" description="PWI" evidence="6">
    <location>
        <begin position="422"/>
        <end position="491"/>
    </location>
</feature>
<evidence type="ECO:0000256" key="5">
    <source>
        <dbReference type="SAM" id="MobiDB-lite"/>
    </source>
</evidence>
<sequence>MDDDDEDAKLYIPIDQFKPTNLQNQLSSIILNIDSTKTLNFSKLKLNSIEKLIKVLTNHKTFSWSIINHNNDLMNLNNCLIFIKFHYLNDLKWFLETYNNKNIIDLIPGTSIIINESLEEYLKIDSTTEVPGISTTLVNKINLILNNPKNKESTTNTNNTKTFTGFEDLDQVLNSYNNYKVDNNDLIDIPNNMKDSIIKDIINFRSKMLLIEKDRRKKEIELERIKTKNKLKQLFEGIKETTSNSTNSTTAGTQQEVKLPTSDREEYEELTDEEYLQFLQNQQRKSLEDDYNAHLNVMNNKQVTEYDVLVKKLDQALTYENDYLMNNKLKFIDDLKNYEKHGLFQLYNQHYNDYLKIRSSKRALEEDRDKLDKEEELKQLAANEPPAAETSTISTPPTKKVKVETTDVIDMSKLSDDVKQLIKSKIVDLVEEYLGIKDEFLIQVITESLIDSSTTTTLSDDKKSELVNELVQVLDEDSENLVNDLWNYITSVAV</sequence>
<name>M3IWM5_CANMX</name>
<dbReference type="Proteomes" id="UP000011777">
    <property type="component" value="Unassembled WGS sequence"/>
</dbReference>
<dbReference type="EMBL" id="AOGT01000019">
    <property type="protein sequence ID" value="EMG51071.1"/>
    <property type="molecule type" value="Genomic_DNA"/>
</dbReference>
<gene>
    <name evidence="7" type="ORF">G210_2741</name>
</gene>
<evidence type="ECO:0000313" key="7">
    <source>
        <dbReference type="EMBL" id="EMG51071.1"/>
    </source>
</evidence>
<evidence type="ECO:0000259" key="6">
    <source>
        <dbReference type="Pfam" id="PF01480"/>
    </source>
</evidence>
<dbReference type="OMA" id="NTITRHY"/>
<comment type="function">
    <text evidence="4">Component of the U1 snRNP particle, which recognizes and binds the 5'-splice site of pre-mRNA. Together with other non-snRNP factors, U1 snRNP forms the spliceosomal commitment complex, that targets pre-mRNA to the splicing pathway.</text>
</comment>
<keyword evidence="3" id="KW-0507">mRNA processing</keyword>
<dbReference type="InterPro" id="IPR002483">
    <property type="entry name" value="PWI_dom"/>
</dbReference>
<feature type="region of interest" description="Disordered" evidence="5">
    <location>
        <begin position="379"/>
        <end position="399"/>
    </location>
</feature>
<dbReference type="AlphaFoldDB" id="M3IWM5"/>
<keyword evidence="3" id="KW-0747">Spliceosome</keyword>